<gene>
    <name evidence="3" type="ORF">ACRE_042360</name>
</gene>
<reference evidence="4" key="1">
    <citation type="journal article" date="2014" name="Genome Announc.">
        <title>Genome sequence and annotation of Acremonium chrysogenum, producer of the beta-lactam antibiotic cephalosporin C.</title>
        <authorList>
            <person name="Terfehr D."/>
            <person name="Dahlmann T.A."/>
            <person name="Specht T."/>
            <person name="Zadra I."/>
            <person name="Kuernsteiner H."/>
            <person name="Kueck U."/>
        </authorList>
    </citation>
    <scope>NUCLEOTIDE SEQUENCE [LARGE SCALE GENOMIC DNA]</scope>
    <source>
        <strain evidence="4">ATCC 11550 / CBS 779.69 / DSM 880 / IAM 14645 / JCM 23072 / IMI 49137</strain>
    </source>
</reference>
<dbReference type="Proteomes" id="UP000029964">
    <property type="component" value="Unassembled WGS sequence"/>
</dbReference>
<evidence type="ECO:0000313" key="4">
    <source>
        <dbReference type="Proteomes" id="UP000029964"/>
    </source>
</evidence>
<dbReference type="InterPro" id="IPR027417">
    <property type="entry name" value="P-loop_NTPase"/>
</dbReference>
<evidence type="ECO:0000313" key="3">
    <source>
        <dbReference type="EMBL" id="KFH44955.1"/>
    </source>
</evidence>
<keyword evidence="4" id="KW-1185">Reference proteome</keyword>
<dbReference type="Pfam" id="PF03171">
    <property type="entry name" value="2OG-FeII_Oxy"/>
    <property type="match status" value="1"/>
</dbReference>
<name>A0A086T6H3_HAPC1</name>
<proteinExistence type="predicted"/>
<dbReference type="PANTHER" id="PTHR36978">
    <property type="entry name" value="P-LOOP CONTAINING NUCLEOTIDE TRIPHOSPHATE HYDROLASE"/>
    <property type="match status" value="1"/>
</dbReference>
<feature type="domain" description="Isopenicillin N synthase-like Fe(2+) 2OG dioxygenase" evidence="2">
    <location>
        <begin position="161"/>
        <end position="252"/>
    </location>
</feature>
<organism evidence="3 4">
    <name type="scientific">Hapsidospora chrysogenum (strain ATCC 11550 / CBS 779.69 / DSM 880 / IAM 14645 / JCM 23072 / IMI 49137)</name>
    <name type="common">Acremonium chrysogenum</name>
    <dbReference type="NCBI Taxonomy" id="857340"/>
    <lineage>
        <taxon>Eukaryota</taxon>
        <taxon>Fungi</taxon>
        <taxon>Dikarya</taxon>
        <taxon>Ascomycota</taxon>
        <taxon>Pezizomycotina</taxon>
        <taxon>Sordariomycetes</taxon>
        <taxon>Hypocreomycetidae</taxon>
        <taxon>Hypocreales</taxon>
        <taxon>Bionectriaceae</taxon>
        <taxon>Hapsidospora</taxon>
    </lineage>
</organism>
<dbReference type="Gene3D" id="2.60.120.330">
    <property type="entry name" value="B-lactam Antibiotic, Isopenicillin N Synthase, Chain"/>
    <property type="match status" value="2"/>
</dbReference>
<evidence type="ECO:0000259" key="2">
    <source>
        <dbReference type="Pfam" id="PF03171"/>
    </source>
</evidence>
<dbReference type="EMBL" id="JPKY01000040">
    <property type="protein sequence ID" value="KFH44955.1"/>
    <property type="molecule type" value="Genomic_DNA"/>
</dbReference>
<dbReference type="PANTHER" id="PTHR36978:SF4">
    <property type="entry name" value="P-LOOP CONTAINING NUCLEOSIDE TRIPHOSPHATE HYDROLASE PROTEIN"/>
    <property type="match status" value="1"/>
</dbReference>
<dbReference type="AlphaFoldDB" id="A0A086T6H3"/>
<protein>
    <recommendedName>
        <fullName evidence="2">Isopenicillin N synthase-like Fe(2+) 2OG dioxygenase domain-containing protein</fullName>
    </recommendedName>
</protein>
<dbReference type="SUPFAM" id="SSF51197">
    <property type="entry name" value="Clavaminate synthase-like"/>
    <property type="match status" value="1"/>
</dbReference>
<feature type="region of interest" description="Disordered" evidence="1">
    <location>
        <begin position="274"/>
        <end position="297"/>
    </location>
</feature>
<dbReference type="HOGENOM" id="CLU_535230_0_0_1"/>
<accession>A0A086T6H3</accession>
<dbReference type="STRING" id="857340.A0A086T6H3"/>
<sequence length="509" mass="56832">MAYVQLLDASAVTVVDIARVNEGDGAEIAKLVRAMEDPGYFYLDFHNAPATETIADDARFLYALADEYFQEPADIKAKDLRRGLPSWSDRGYKSCETDESFEMSRDELRDGQPVLTAPWAKQTELVKSFNVHCDDAVRLNRATGLKLISEPAVPFAADVLENKHRDSGTLTMLFYDSWSMHICHSGDHDDMDDEGQRQWVLVPPPPEGCALVHGASSLTRLSGGRLRAPLHRVTQPVDGAQKRYFLSYFLRPDHRLRGEWVVAGGEGLSHGFDTCNQGESPETAAASPGPEQDRGNVPEHADFWVRAVERKLSGRPGFDSAEAVAFFDGYHGVRNVPAVAFAAELIEVCPTSKVILPTRDVDSWHRSCLGTVYQRSIDPVLGALAWMHPPSRTYANLLRGLQRVLYRGDFPGYGKTAFEEHGEYLRSRVPPEKLLEYRVQQGWGPLCEFLGEPVPAEEFPQSNDRDAFWKGCRARDRRVLCEVAVKGLKGLLVFGAALVVAWNLRDRLM</sequence>
<dbReference type="Pfam" id="PF17784">
    <property type="entry name" value="Sulfotransfer_4"/>
    <property type="match status" value="1"/>
</dbReference>
<dbReference type="InterPro" id="IPR027443">
    <property type="entry name" value="IPNS-like_sf"/>
</dbReference>
<dbReference type="InterPro" id="IPR044861">
    <property type="entry name" value="IPNS-like_FE2OG_OXY"/>
</dbReference>
<evidence type="ECO:0000256" key="1">
    <source>
        <dbReference type="SAM" id="MobiDB-lite"/>
    </source>
</evidence>
<comment type="caution">
    <text evidence="3">The sequence shown here is derived from an EMBL/GenBank/DDBJ whole genome shotgun (WGS) entry which is preliminary data.</text>
</comment>
<dbReference type="InterPro" id="IPR040632">
    <property type="entry name" value="Sulfotransfer_4"/>
</dbReference>
<dbReference type="Gene3D" id="3.40.50.300">
    <property type="entry name" value="P-loop containing nucleotide triphosphate hydrolases"/>
    <property type="match status" value="1"/>
</dbReference>
<dbReference type="OrthoDB" id="288590at2759"/>
<dbReference type="SUPFAM" id="SSF52540">
    <property type="entry name" value="P-loop containing nucleoside triphosphate hydrolases"/>
    <property type="match status" value="1"/>
</dbReference>